<proteinExistence type="predicted"/>
<reference evidence="1 2" key="1">
    <citation type="submission" date="2023-07" db="EMBL/GenBank/DDBJ databases">
        <title>Sequencing the genomes of 1000 actinobacteria strains.</title>
        <authorList>
            <person name="Klenk H.-P."/>
        </authorList>
    </citation>
    <scope>NUCLEOTIDE SEQUENCE [LARGE SCALE GENOMIC DNA]</scope>
    <source>
        <strain evidence="1 2">DSM 14555</strain>
    </source>
</reference>
<accession>A0ABU1JE00</accession>
<dbReference type="Gene3D" id="3.90.1690.10">
    <property type="entry name" value="phage-related protein like domain"/>
    <property type="match status" value="1"/>
</dbReference>
<keyword evidence="2" id="KW-1185">Reference proteome</keyword>
<dbReference type="Proteomes" id="UP001185069">
    <property type="component" value="Unassembled WGS sequence"/>
</dbReference>
<evidence type="ECO:0000313" key="1">
    <source>
        <dbReference type="EMBL" id="MDR6270600.1"/>
    </source>
</evidence>
<organism evidence="1 2">
    <name type="scientific">Arthrobacter russicus</name>
    <dbReference type="NCBI Taxonomy" id="172040"/>
    <lineage>
        <taxon>Bacteria</taxon>
        <taxon>Bacillati</taxon>
        <taxon>Actinomycetota</taxon>
        <taxon>Actinomycetes</taxon>
        <taxon>Micrococcales</taxon>
        <taxon>Micrococcaceae</taxon>
        <taxon>Arthrobacter</taxon>
    </lineage>
</organism>
<name>A0ABU1JE00_9MICC</name>
<sequence length="337" mass="35822">MTINQDFRTAVQLTATARAASENLSGGLFLEQYLPSRENATLSYELADTSQAQIDSAEFRAFDTEAPYGRTVGNLTKSGKLPPISKKLPVSELSQLRMMGQADALGVSLERYAAQLGQEVAVRLELARGEAIEKGKLTLNENGLQFTIDYGRRPDHTAAAAVKWDQETAKPLDDILNWVQAYTANTGTAPENLLISRRTLSYLSKNKDLIQAAVGNSNAPSRVSFNDVISTLASYGIGQTIVFDKAYGGKRVVADNVAVFLPTPGGATVLGGVLGTTDYGIPAEALKPSYGIPASEQAGIFCGSFERTDPEGLDVLASAIALPVLQNANASFAATVL</sequence>
<dbReference type="EMBL" id="JAVDQF010000001">
    <property type="protein sequence ID" value="MDR6270600.1"/>
    <property type="molecule type" value="Genomic_DNA"/>
</dbReference>
<evidence type="ECO:0008006" key="3">
    <source>
        <dbReference type="Google" id="ProtNLM"/>
    </source>
</evidence>
<protein>
    <recommendedName>
        <fullName evidence="3">Major capsid protein E</fullName>
    </recommendedName>
</protein>
<dbReference type="RefSeq" id="WP_309799774.1">
    <property type="nucleotide sequence ID" value="NZ_BAAAHY010000012.1"/>
</dbReference>
<comment type="caution">
    <text evidence="1">The sequence shown here is derived from an EMBL/GenBank/DDBJ whole genome shotgun (WGS) entry which is preliminary data.</text>
</comment>
<dbReference type="InterPro" id="IPR005564">
    <property type="entry name" value="Major_capsid_GpE"/>
</dbReference>
<evidence type="ECO:0000313" key="2">
    <source>
        <dbReference type="Proteomes" id="UP001185069"/>
    </source>
</evidence>
<dbReference type="InterPro" id="IPR053738">
    <property type="entry name" value="Lambda_capsid_assembly"/>
</dbReference>
<gene>
    <name evidence="1" type="ORF">JOE69_002838</name>
</gene>
<dbReference type="Pfam" id="PF03864">
    <property type="entry name" value="Phage_cap_E"/>
    <property type="match status" value="1"/>
</dbReference>